<evidence type="ECO:0000256" key="2">
    <source>
        <dbReference type="ARBA" id="ARBA00022801"/>
    </source>
</evidence>
<reference evidence="5 6" key="1">
    <citation type="submission" date="2016-10" db="EMBL/GenBank/DDBJ databases">
        <authorList>
            <person name="de Groot N.N."/>
        </authorList>
    </citation>
    <scope>NUCLEOTIDE SEQUENCE [LARGE SCALE GENOMIC DNA]</scope>
    <source>
        <strain evidence="5 6">CGMCC 4.5727</strain>
    </source>
</reference>
<dbReference type="InterPro" id="IPR019826">
    <property type="entry name" value="Carboxylesterase_B_AS"/>
</dbReference>
<comment type="similarity">
    <text evidence="1 3">Belongs to the type-B carboxylesterase/lipase family.</text>
</comment>
<feature type="domain" description="Carboxylesterase type B" evidence="4">
    <location>
        <begin position="353"/>
        <end position="470"/>
    </location>
</feature>
<keyword evidence="6" id="KW-1185">Reference proteome</keyword>
<evidence type="ECO:0000313" key="5">
    <source>
        <dbReference type="EMBL" id="SDJ45552.1"/>
    </source>
</evidence>
<dbReference type="Proteomes" id="UP000199155">
    <property type="component" value="Unassembled WGS sequence"/>
</dbReference>
<dbReference type="STRING" id="417292.SAMN05421806_101482"/>
<dbReference type="OrthoDB" id="3199405at2"/>
<dbReference type="PROSITE" id="PS00122">
    <property type="entry name" value="CARBOXYLESTERASE_B_1"/>
    <property type="match status" value="1"/>
</dbReference>
<dbReference type="EMBL" id="FNFF01000001">
    <property type="protein sequence ID" value="SDJ45552.1"/>
    <property type="molecule type" value="Genomic_DNA"/>
</dbReference>
<dbReference type="PANTHER" id="PTHR11559">
    <property type="entry name" value="CARBOXYLESTERASE"/>
    <property type="match status" value="1"/>
</dbReference>
<organism evidence="5 6">
    <name type="scientific">Streptomyces indicus</name>
    <dbReference type="NCBI Taxonomy" id="417292"/>
    <lineage>
        <taxon>Bacteria</taxon>
        <taxon>Bacillati</taxon>
        <taxon>Actinomycetota</taxon>
        <taxon>Actinomycetes</taxon>
        <taxon>Kitasatosporales</taxon>
        <taxon>Streptomycetaceae</taxon>
        <taxon>Streptomyces</taxon>
    </lineage>
</organism>
<dbReference type="GO" id="GO:0016787">
    <property type="term" value="F:hydrolase activity"/>
    <property type="evidence" value="ECO:0007669"/>
    <property type="project" value="UniProtKB-KW"/>
</dbReference>
<dbReference type="Gene3D" id="3.40.50.1820">
    <property type="entry name" value="alpha/beta hydrolase"/>
    <property type="match status" value="1"/>
</dbReference>
<dbReference type="InterPro" id="IPR029058">
    <property type="entry name" value="AB_hydrolase_fold"/>
</dbReference>
<feature type="domain" description="Carboxylesterase type B" evidence="4">
    <location>
        <begin position="3"/>
        <end position="308"/>
    </location>
</feature>
<dbReference type="InterPro" id="IPR002018">
    <property type="entry name" value="CarbesteraseB"/>
</dbReference>
<evidence type="ECO:0000259" key="4">
    <source>
        <dbReference type="Pfam" id="PF00135"/>
    </source>
</evidence>
<dbReference type="EC" id="3.1.1.-" evidence="3"/>
<dbReference type="InterPro" id="IPR050309">
    <property type="entry name" value="Type-B_Carboxylest/Lipase"/>
</dbReference>
<evidence type="ECO:0000256" key="1">
    <source>
        <dbReference type="ARBA" id="ARBA00005964"/>
    </source>
</evidence>
<accession>A0A1G8TVL9</accession>
<dbReference type="SUPFAM" id="SSF53474">
    <property type="entry name" value="alpha/beta-Hydrolases"/>
    <property type="match status" value="1"/>
</dbReference>
<evidence type="ECO:0000313" key="6">
    <source>
        <dbReference type="Proteomes" id="UP000199155"/>
    </source>
</evidence>
<sequence length="477" mass="50518">MTQAETRTGTVRGSVEDGVSVFRGIPYAAAPVGPLRFRAPAPVPAWQGVRDATTFGPTAPKNPYAPPLDALLPDPDIPGDACLNLNVWTPAPDERQRAVMVWIHGGSLRNGSSAVPLYDGWAFARDGVVLVSLNYRLGVEGFGVFPDAPANLGLRDQLAALSWVRDNIRAFGGDPGNVTVFGESAGATSIAALLTSPHATGLFHRAVMQSGAPTALPPAQAARTTVAMAKHLGVDATAAAFARVEPSRLLAAQRTATSGGTPLTGNRGFHPVIDGDFLPAAPAAAPAAGATDGIDLLLGSNTHEHRLWFEPSGLVDRIGRGTLWAATLRNRAPLRAPGVYRASRPDAPPGEILGAMTTDKILRAPLIRLADDRTGRPGRTYVYEFAWPSPVGRLGACHALEIGFVFDTLHTADSHLLAGDAAPQELARAMHQAWIAFATHGDPGWEPWNRTQPVMTFGADGPRTVHAPRDEELRLWD</sequence>
<dbReference type="AlphaFoldDB" id="A0A1G8TVL9"/>
<dbReference type="Pfam" id="PF00135">
    <property type="entry name" value="COesterase"/>
    <property type="match status" value="2"/>
</dbReference>
<gene>
    <name evidence="5" type="ORF">SAMN05421806_101482</name>
</gene>
<name>A0A1G8TVL9_9ACTN</name>
<protein>
    <recommendedName>
        <fullName evidence="3">Carboxylic ester hydrolase</fullName>
        <ecNumber evidence="3">3.1.1.-</ecNumber>
    </recommendedName>
</protein>
<proteinExistence type="inferred from homology"/>
<evidence type="ECO:0000256" key="3">
    <source>
        <dbReference type="RuleBase" id="RU361235"/>
    </source>
</evidence>
<keyword evidence="2 3" id="KW-0378">Hydrolase</keyword>
<dbReference type="RefSeq" id="WP_093607714.1">
    <property type="nucleotide sequence ID" value="NZ_FNFF01000001.1"/>
</dbReference>